<evidence type="ECO:0000313" key="9">
    <source>
        <dbReference type="Proteomes" id="UP001516400"/>
    </source>
</evidence>
<evidence type="ECO:0000256" key="6">
    <source>
        <dbReference type="ARBA" id="ARBA00049743"/>
    </source>
</evidence>
<dbReference type="InterPro" id="IPR007248">
    <property type="entry name" value="Mpv17_PMP22"/>
</dbReference>
<reference evidence="8 9" key="1">
    <citation type="journal article" date="2021" name="BMC Biol.">
        <title>Horizontally acquired antibacterial genes associated with adaptive radiation of ladybird beetles.</title>
        <authorList>
            <person name="Li H.S."/>
            <person name="Tang X.F."/>
            <person name="Huang Y.H."/>
            <person name="Xu Z.Y."/>
            <person name="Chen M.L."/>
            <person name="Du X.Y."/>
            <person name="Qiu B.Y."/>
            <person name="Chen P.T."/>
            <person name="Zhang W."/>
            <person name="Slipinski A."/>
            <person name="Escalona H.E."/>
            <person name="Waterhouse R.M."/>
            <person name="Zwick A."/>
            <person name="Pang H."/>
        </authorList>
    </citation>
    <scope>NUCLEOTIDE SEQUENCE [LARGE SCALE GENOMIC DNA]</scope>
    <source>
        <strain evidence="8">SYSU2018</strain>
    </source>
</reference>
<keyword evidence="5 7" id="KW-0472">Membrane</keyword>
<name>A0ABD2NU30_9CUCU</name>
<dbReference type="Proteomes" id="UP001516400">
    <property type="component" value="Unassembled WGS sequence"/>
</dbReference>
<dbReference type="EMBL" id="JABFTP020000144">
    <property type="protein sequence ID" value="KAL3282232.1"/>
    <property type="molecule type" value="Genomic_DNA"/>
</dbReference>
<keyword evidence="9" id="KW-1185">Reference proteome</keyword>
<evidence type="ECO:0000256" key="2">
    <source>
        <dbReference type="ARBA" id="ARBA00006824"/>
    </source>
</evidence>
<feature type="transmembrane region" description="Helical" evidence="7">
    <location>
        <begin position="92"/>
        <end position="114"/>
    </location>
</feature>
<evidence type="ECO:0000256" key="3">
    <source>
        <dbReference type="ARBA" id="ARBA00022692"/>
    </source>
</evidence>
<dbReference type="PANTHER" id="PTHR11266:SF17">
    <property type="entry name" value="PROTEIN MPV17"/>
    <property type="match status" value="1"/>
</dbReference>
<sequence length="184" mass="21104">MILKVFNLYNRFLQKFPMCMQCLQTGILVGTGDALCQSIIEDTSILDFNLRRASEFFSIGTFVIGPPKVLWLRSLATYIKGQNGISVVIKKVILDQLIFAPFGLILFLVSLGIVQGKHPTEIKQVLRDDYAEILIANYKVWPAIQLVNFYLIPLQHQVLFIQTIAIIWNTYLSWKTHSEKRSVR</sequence>
<accession>A0ABD2NU30</accession>
<evidence type="ECO:0000313" key="8">
    <source>
        <dbReference type="EMBL" id="KAL3282232.1"/>
    </source>
</evidence>
<organism evidence="8 9">
    <name type="scientific">Cryptolaemus montrouzieri</name>
    <dbReference type="NCBI Taxonomy" id="559131"/>
    <lineage>
        <taxon>Eukaryota</taxon>
        <taxon>Metazoa</taxon>
        <taxon>Ecdysozoa</taxon>
        <taxon>Arthropoda</taxon>
        <taxon>Hexapoda</taxon>
        <taxon>Insecta</taxon>
        <taxon>Pterygota</taxon>
        <taxon>Neoptera</taxon>
        <taxon>Endopterygota</taxon>
        <taxon>Coleoptera</taxon>
        <taxon>Polyphaga</taxon>
        <taxon>Cucujiformia</taxon>
        <taxon>Coccinelloidea</taxon>
        <taxon>Coccinellidae</taxon>
        <taxon>Scymninae</taxon>
        <taxon>Scymnini</taxon>
        <taxon>Cryptolaemus</taxon>
    </lineage>
</organism>
<dbReference type="Pfam" id="PF04117">
    <property type="entry name" value="Mpv17_PMP22"/>
    <property type="match status" value="1"/>
</dbReference>
<dbReference type="PANTHER" id="PTHR11266">
    <property type="entry name" value="PEROXISOMAL MEMBRANE PROTEIN 2, PXMP2 MPV17"/>
    <property type="match status" value="1"/>
</dbReference>
<evidence type="ECO:0000256" key="4">
    <source>
        <dbReference type="ARBA" id="ARBA00022989"/>
    </source>
</evidence>
<dbReference type="GO" id="GO:0016020">
    <property type="term" value="C:membrane"/>
    <property type="evidence" value="ECO:0007669"/>
    <property type="project" value="UniProtKB-SubCell"/>
</dbReference>
<keyword evidence="3 7" id="KW-0812">Transmembrane</keyword>
<comment type="caution">
    <text evidence="8">The sequence shown here is derived from an EMBL/GenBank/DDBJ whole genome shotgun (WGS) entry which is preliminary data.</text>
</comment>
<gene>
    <name evidence="8" type="ORF">HHI36_005426</name>
</gene>
<protein>
    <recommendedName>
        <fullName evidence="6">Mitochondrial inner membrane protein Mpv17</fullName>
    </recommendedName>
</protein>
<proteinExistence type="inferred from homology"/>
<comment type="similarity">
    <text evidence="2 7">Belongs to the peroxisomal membrane protein PXMP2/4 family.</text>
</comment>
<dbReference type="AlphaFoldDB" id="A0ABD2NU30"/>
<evidence type="ECO:0000256" key="7">
    <source>
        <dbReference type="RuleBase" id="RU363053"/>
    </source>
</evidence>
<keyword evidence="4 7" id="KW-1133">Transmembrane helix</keyword>
<evidence type="ECO:0000256" key="1">
    <source>
        <dbReference type="ARBA" id="ARBA00004141"/>
    </source>
</evidence>
<feature type="transmembrane region" description="Helical" evidence="7">
    <location>
        <begin position="154"/>
        <end position="174"/>
    </location>
</feature>
<comment type="subcellular location">
    <subcellularLocation>
        <location evidence="1">Membrane</location>
        <topology evidence="1">Multi-pass membrane protein</topology>
    </subcellularLocation>
</comment>
<evidence type="ECO:0000256" key="5">
    <source>
        <dbReference type="ARBA" id="ARBA00023136"/>
    </source>
</evidence>